<organism evidence="5 6">
    <name type="scientific">Xaviernesmea rhizosphaerae</name>
    <dbReference type="NCBI Taxonomy" id="1672749"/>
    <lineage>
        <taxon>Bacteria</taxon>
        <taxon>Pseudomonadati</taxon>
        <taxon>Pseudomonadota</taxon>
        <taxon>Alphaproteobacteria</taxon>
        <taxon>Hyphomicrobiales</taxon>
        <taxon>Rhizobiaceae</taxon>
        <taxon>Rhizobium/Agrobacterium group</taxon>
        <taxon>Xaviernesmea</taxon>
    </lineage>
</organism>
<reference evidence="5 6" key="1">
    <citation type="journal article" date="2017" name="Antonie Van Leeuwenhoek">
        <title>Rhizobium rhizosphaerae sp. nov., a novel species isolated from rice rhizosphere.</title>
        <authorList>
            <person name="Zhao J.J."/>
            <person name="Zhang J."/>
            <person name="Zhang R.J."/>
            <person name="Zhang C.W."/>
            <person name="Yin H.Q."/>
            <person name="Zhang X.X."/>
        </authorList>
    </citation>
    <scope>NUCLEOTIDE SEQUENCE [LARGE SCALE GENOMIC DNA]</scope>
    <source>
        <strain evidence="5 6">RD15</strain>
    </source>
</reference>
<dbReference type="InterPro" id="IPR024072">
    <property type="entry name" value="DHFR-like_dom_sf"/>
</dbReference>
<gene>
    <name evidence="5" type="ORF">BTR14_09530</name>
</gene>
<evidence type="ECO:0000256" key="1">
    <source>
        <dbReference type="ARBA" id="ARBA00005104"/>
    </source>
</evidence>
<dbReference type="PANTHER" id="PTHR38011">
    <property type="entry name" value="DIHYDROFOLATE REDUCTASE FAMILY PROTEIN (AFU_ORTHOLOGUE AFUA_8G06820)"/>
    <property type="match status" value="1"/>
</dbReference>
<dbReference type="InterPro" id="IPR050765">
    <property type="entry name" value="Riboflavin_Biosynth_HTPR"/>
</dbReference>
<evidence type="ECO:0000313" key="5">
    <source>
        <dbReference type="EMBL" id="OQP86675.1"/>
    </source>
</evidence>
<evidence type="ECO:0000256" key="2">
    <source>
        <dbReference type="ARBA" id="ARBA00022857"/>
    </source>
</evidence>
<dbReference type="InterPro" id="IPR002734">
    <property type="entry name" value="RibDG_C"/>
</dbReference>
<accession>A0ABX3PDV8</accession>
<keyword evidence="2" id="KW-0521">NADP</keyword>
<dbReference type="PANTHER" id="PTHR38011:SF7">
    <property type="entry name" value="2,5-DIAMINO-6-RIBOSYLAMINO-4(3H)-PYRIMIDINONE 5'-PHOSPHATE REDUCTASE"/>
    <property type="match status" value="1"/>
</dbReference>
<dbReference type="EMBL" id="MSPX01000006">
    <property type="protein sequence ID" value="OQP86675.1"/>
    <property type="molecule type" value="Genomic_DNA"/>
</dbReference>
<dbReference type="Pfam" id="PF01872">
    <property type="entry name" value="RibD_C"/>
    <property type="match status" value="1"/>
</dbReference>
<evidence type="ECO:0000313" key="6">
    <source>
        <dbReference type="Proteomes" id="UP000192652"/>
    </source>
</evidence>
<keyword evidence="6" id="KW-1185">Reference proteome</keyword>
<dbReference type="Gene3D" id="3.40.430.10">
    <property type="entry name" value="Dihydrofolate Reductase, subunit A"/>
    <property type="match status" value="1"/>
</dbReference>
<dbReference type="RefSeq" id="WP_081175843.1">
    <property type="nucleotide sequence ID" value="NZ_MSPX01000006.1"/>
</dbReference>
<evidence type="ECO:0000259" key="4">
    <source>
        <dbReference type="Pfam" id="PF01872"/>
    </source>
</evidence>
<evidence type="ECO:0000256" key="3">
    <source>
        <dbReference type="ARBA" id="ARBA00023002"/>
    </source>
</evidence>
<feature type="domain" description="Bacterial bifunctional deaminase-reductase C-terminal" evidence="4">
    <location>
        <begin position="45"/>
        <end position="222"/>
    </location>
</feature>
<keyword evidence="3" id="KW-0560">Oxidoreductase</keyword>
<name>A0ABX3PDV8_9HYPH</name>
<dbReference type="SUPFAM" id="SSF53597">
    <property type="entry name" value="Dihydrofolate reductase-like"/>
    <property type="match status" value="1"/>
</dbReference>
<sequence length="297" mass="31094">MRMITMTDALWTHILALRGSAQGAAAEELDPAVALYAPIAAAPRRFVLAQVGQSLDGRVATPAGDARDISCAEGIAHLHRCRALVEAVIVGVRTVLMDDPRLSVRAVKGPNPVRVIIDCRAELTGAESLFHDGGAPVLVMRAEDAPERPCKAEIIRLPKSGNGLDPAAILDVLSARGLNRVLVEGGARTIARFMEAGLVDRLHVSIAPLIIGSGPPGIALSPIERLSSARRPAASLFLLGEDILFDCDLRAPDRSFAGQGVGQGAGQSEEIGVADHVPASGLADRCQTEVEPCPDVA</sequence>
<dbReference type="Proteomes" id="UP000192652">
    <property type="component" value="Unassembled WGS sequence"/>
</dbReference>
<comment type="caution">
    <text evidence="5">The sequence shown here is derived from an EMBL/GenBank/DDBJ whole genome shotgun (WGS) entry which is preliminary data.</text>
</comment>
<proteinExistence type="predicted"/>
<comment type="pathway">
    <text evidence="1">Cofactor biosynthesis; riboflavin biosynthesis.</text>
</comment>
<protein>
    <submittedName>
        <fullName evidence="5">Riboflavin deaminase</fullName>
    </submittedName>
</protein>